<evidence type="ECO:0000256" key="5">
    <source>
        <dbReference type="ARBA" id="ARBA00022691"/>
    </source>
</evidence>
<keyword evidence="4 7" id="KW-0808">Transferase</keyword>
<evidence type="ECO:0000256" key="3">
    <source>
        <dbReference type="ARBA" id="ARBA00022603"/>
    </source>
</evidence>
<dbReference type="RefSeq" id="WP_316510214.1">
    <property type="nucleotide sequence ID" value="NZ_OY726395.1"/>
</dbReference>
<dbReference type="InterPro" id="IPR007213">
    <property type="entry name" value="Ppm1/Ppm2/Tcmp"/>
</dbReference>
<protein>
    <recommendedName>
        <fullName evidence="6">S-adenosyl-L-methionine-dependent methyltransferase</fullName>
        <ecNumber evidence="6">2.1.1.-</ecNumber>
    </recommendedName>
</protein>
<accession>A0ABM9MFA4</accession>
<comment type="similarity">
    <text evidence="2 6">Belongs to the UPF0677 family.</text>
</comment>
<dbReference type="Proteomes" id="UP001190466">
    <property type="component" value="Chromosome"/>
</dbReference>
<name>A0ABM9MFA4_9MYCO</name>
<dbReference type="PANTHER" id="PTHR43619:SF2">
    <property type="entry name" value="S-ADENOSYL-L-METHIONINE-DEPENDENT METHYLTRANSFERASES SUPERFAMILY PROTEIN"/>
    <property type="match status" value="1"/>
</dbReference>
<dbReference type="InterPro" id="IPR029063">
    <property type="entry name" value="SAM-dependent_MTases_sf"/>
</dbReference>
<organism evidence="7 8">
    <name type="scientific">[Mycobacterium] wendilense</name>
    <dbReference type="NCBI Taxonomy" id="3064284"/>
    <lineage>
        <taxon>Bacteria</taxon>
        <taxon>Bacillati</taxon>
        <taxon>Actinomycetota</taxon>
        <taxon>Actinomycetes</taxon>
        <taxon>Mycobacteriales</taxon>
        <taxon>Mycobacteriaceae</taxon>
        <taxon>Mycolicibacter</taxon>
    </lineage>
</organism>
<gene>
    <name evidence="7" type="ORF">MU0050_002810</name>
</gene>
<dbReference type="NCBIfam" id="TIGR00027">
    <property type="entry name" value="mthyl_TIGR00027"/>
    <property type="match status" value="1"/>
</dbReference>
<keyword evidence="8" id="KW-1185">Reference proteome</keyword>
<dbReference type="Gene3D" id="3.40.50.150">
    <property type="entry name" value="Vaccinia Virus protein VP39"/>
    <property type="match status" value="1"/>
</dbReference>
<dbReference type="GO" id="GO:0032259">
    <property type="term" value="P:methylation"/>
    <property type="evidence" value="ECO:0007669"/>
    <property type="project" value="UniProtKB-KW"/>
</dbReference>
<evidence type="ECO:0000313" key="8">
    <source>
        <dbReference type="Proteomes" id="UP001190466"/>
    </source>
</evidence>
<dbReference type="InterPro" id="IPR011610">
    <property type="entry name" value="SAM_mthyl_Trfase_ML2640-like"/>
</dbReference>
<evidence type="ECO:0000256" key="1">
    <source>
        <dbReference type="ARBA" id="ARBA00003907"/>
    </source>
</evidence>
<dbReference type="GO" id="GO:0008168">
    <property type="term" value="F:methyltransferase activity"/>
    <property type="evidence" value="ECO:0007669"/>
    <property type="project" value="UniProtKB-KW"/>
</dbReference>
<evidence type="ECO:0000256" key="2">
    <source>
        <dbReference type="ARBA" id="ARBA00008138"/>
    </source>
</evidence>
<dbReference type="EMBL" id="OY726395">
    <property type="protein sequence ID" value="CAJ1583775.1"/>
    <property type="molecule type" value="Genomic_DNA"/>
</dbReference>
<dbReference type="PANTHER" id="PTHR43619">
    <property type="entry name" value="S-ADENOSYL-L-METHIONINE-DEPENDENT METHYLTRANSFERASE YKTD-RELATED"/>
    <property type="match status" value="1"/>
</dbReference>
<keyword evidence="5 6" id="KW-0949">S-adenosyl-L-methionine</keyword>
<proteinExistence type="inferred from homology"/>
<comment type="function">
    <text evidence="1 6">Exhibits S-adenosyl-L-methionine-dependent methyltransferase activity.</text>
</comment>
<reference evidence="7 8" key="1">
    <citation type="submission" date="2023-08" db="EMBL/GenBank/DDBJ databases">
        <authorList>
            <person name="Folkvardsen B D."/>
            <person name="Norman A."/>
        </authorList>
    </citation>
    <scope>NUCLEOTIDE SEQUENCE [LARGE SCALE GENOMIC DNA]</scope>
    <source>
        <strain evidence="7 8">Mu0050</strain>
    </source>
</reference>
<evidence type="ECO:0000256" key="6">
    <source>
        <dbReference type="RuleBase" id="RU362030"/>
    </source>
</evidence>
<sequence>MPRNDAARTAFGPMALAAIEHHEPPARRLVDDDLAAAFLPAHLRAVVAAARFAPVRAALIRASDRVAPGLWASIACRKRFIDERLSDPLHEFDATVILGAGLDTRAYRIARHSRLPVFEVDQQANIERKAAAVRRALGEIPPSVRLVPADLEHDDLLAALAAHGFDPTRRTFFICEGVTQYLRPPAVTSLFEQLRGAAPGSRLIFSHVRQDFIDGTNRYDAQSLHKRFLGPEPLWHYGLDPERLHDHLAEHGWRLIEQVGPGYYRDTYIRPTGRAMTASGIEWMAHAELP</sequence>
<dbReference type="Pfam" id="PF04072">
    <property type="entry name" value="LCM"/>
    <property type="match status" value="1"/>
</dbReference>
<keyword evidence="3 6" id="KW-0489">Methyltransferase</keyword>
<dbReference type="SUPFAM" id="SSF53335">
    <property type="entry name" value="S-adenosyl-L-methionine-dependent methyltransferases"/>
    <property type="match status" value="1"/>
</dbReference>
<dbReference type="EC" id="2.1.1.-" evidence="6"/>
<evidence type="ECO:0000313" key="7">
    <source>
        <dbReference type="EMBL" id="CAJ1583775.1"/>
    </source>
</evidence>
<evidence type="ECO:0000256" key="4">
    <source>
        <dbReference type="ARBA" id="ARBA00022679"/>
    </source>
</evidence>